<evidence type="ECO:0000256" key="8">
    <source>
        <dbReference type="ARBA" id="ARBA00023204"/>
    </source>
</evidence>
<dbReference type="InterPro" id="IPR050534">
    <property type="entry name" value="Coronavir_polyprotein_1ab"/>
</dbReference>
<keyword evidence="4" id="KW-0378">Hydrolase</keyword>
<evidence type="ECO:0000256" key="7">
    <source>
        <dbReference type="ARBA" id="ARBA00022840"/>
    </source>
</evidence>
<evidence type="ECO:0000313" key="14">
    <source>
        <dbReference type="Proteomes" id="UP000632740"/>
    </source>
</evidence>
<keyword evidence="7" id="KW-0067">ATP-binding</keyword>
<keyword evidence="3" id="KW-0227">DNA damage</keyword>
<dbReference type="Pfam" id="PF13604">
    <property type="entry name" value="AAA_30"/>
    <property type="match status" value="1"/>
</dbReference>
<evidence type="ECO:0000256" key="2">
    <source>
        <dbReference type="ARBA" id="ARBA00022741"/>
    </source>
</evidence>
<keyword evidence="5" id="KW-0347">Helicase</keyword>
<dbReference type="CDD" id="cd18808">
    <property type="entry name" value="SF1_C_Upf1"/>
    <property type="match status" value="1"/>
</dbReference>
<feature type="domain" description="YprB ribonuclease H-like" evidence="12">
    <location>
        <begin position="324"/>
        <end position="521"/>
    </location>
</feature>
<dbReference type="GO" id="GO:0005524">
    <property type="term" value="F:ATP binding"/>
    <property type="evidence" value="ECO:0007669"/>
    <property type="project" value="UniProtKB-KW"/>
</dbReference>
<name>A0A919U284_9CELL</name>
<dbReference type="InterPro" id="IPR038720">
    <property type="entry name" value="YprB_RNase_H-like_dom"/>
</dbReference>
<keyword evidence="6" id="KW-0269">Exonuclease</keyword>
<keyword evidence="1" id="KW-0540">Nuclease</keyword>
<evidence type="ECO:0000259" key="10">
    <source>
        <dbReference type="Pfam" id="PF12705"/>
    </source>
</evidence>
<accession>A0A919U284</accession>
<proteinExistence type="predicted"/>
<dbReference type="NCBIfam" id="TIGR03491">
    <property type="entry name" value="TM0106 family RecB-like putative nuclease"/>
    <property type="match status" value="1"/>
</dbReference>
<keyword evidence="2" id="KW-0547">Nucleotide-binding</keyword>
<reference evidence="13" key="1">
    <citation type="submission" date="2021-01" db="EMBL/GenBank/DDBJ databases">
        <title>Whole genome shotgun sequence of Cellulomonas chitinilytica NBRC 110799.</title>
        <authorList>
            <person name="Komaki H."/>
            <person name="Tamura T."/>
        </authorList>
    </citation>
    <scope>NUCLEOTIDE SEQUENCE</scope>
    <source>
        <strain evidence="13">NBRC 110799</strain>
    </source>
</reference>
<dbReference type="PANTHER" id="PTHR43788:SF8">
    <property type="entry name" value="DNA-BINDING PROTEIN SMUBP-2"/>
    <property type="match status" value="1"/>
</dbReference>
<evidence type="ECO:0000259" key="11">
    <source>
        <dbReference type="Pfam" id="PF13087"/>
    </source>
</evidence>
<evidence type="ECO:0000256" key="5">
    <source>
        <dbReference type="ARBA" id="ARBA00022806"/>
    </source>
</evidence>
<dbReference type="InterPro" id="IPR027417">
    <property type="entry name" value="P-loop_NTPase"/>
</dbReference>
<dbReference type="GO" id="GO:0004527">
    <property type="term" value="F:exonuclease activity"/>
    <property type="evidence" value="ECO:0007669"/>
    <property type="project" value="UniProtKB-KW"/>
</dbReference>
<evidence type="ECO:0000256" key="3">
    <source>
        <dbReference type="ARBA" id="ARBA00022763"/>
    </source>
</evidence>
<dbReference type="InterPro" id="IPR012337">
    <property type="entry name" value="RNaseH-like_sf"/>
</dbReference>
<dbReference type="InterPro" id="IPR019993">
    <property type="entry name" value="RecB_nuclease_TM0106_put"/>
</dbReference>
<comment type="caution">
    <text evidence="13">The sequence shown here is derived from an EMBL/GenBank/DDBJ whole genome shotgun (WGS) entry which is preliminary data.</text>
</comment>
<dbReference type="InterPro" id="IPR047187">
    <property type="entry name" value="SF1_C_Upf1"/>
</dbReference>
<dbReference type="InterPro" id="IPR041679">
    <property type="entry name" value="DNA2/NAM7-like_C"/>
</dbReference>
<dbReference type="EMBL" id="BONK01000004">
    <property type="protein sequence ID" value="GIG20874.1"/>
    <property type="molecule type" value="Genomic_DNA"/>
</dbReference>
<feature type="region of interest" description="Disordered" evidence="9">
    <location>
        <begin position="759"/>
        <end position="780"/>
    </location>
</feature>
<dbReference type="CDD" id="cd17934">
    <property type="entry name" value="DEXXQc_Upf1-like"/>
    <property type="match status" value="1"/>
</dbReference>
<evidence type="ECO:0000256" key="1">
    <source>
        <dbReference type="ARBA" id="ARBA00022722"/>
    </source>
</evidence>
<dbReference type="Proteomes" id="UP000632740">
    <property type="component" value="Unassembled WGS sequence"/>
</dbReference>
<dbReference type="Gene3D" id="3.40.50.300">
    <property type="entry name" value="P-loop containing nucleotide triphosphate hydrolases"/>
    <property type="match status" value="2"/>
</dbReference>
<evidence type="ECO:0000259" key="12">
    <source>
        <dbReference type="Pfam" id="PF13482"/>
    </source>
</evidence>
<dbReference type="AlphaFoldDB" id="A0A919U284"/>
<dbReference type="SUPFAM" id="SSF52540">
    <property type="entry name" value="P-loop containing nucleoside triphosphate hydrolases"/>
    <property type="match status" value="1"/>
</dbReference>
<feature type="domain" description="DNA2/NAM7 helicase-like C-terminal" evidence="11">
    <location>
        <begin position="977"/>
        <end position="1150"/>
    </location>
</feature>
<sequence>MLLLDDGVLVLSPSDLSHAAACELAVVRALDGRLGWGPAVVPAADAMLERVASLGGEHERTVLRSYLDGFGPWDEASGRGVVTIRRAHGDRESLTAVHDRTLDALRAGADVVYQAGFFDGRFSGYADFLVRDDDGRYAVHDTKLARTVKVTALLQLAAYADQLRAAGIETADEVHLVLGDRTTSRHRLADLLPVYRDRRRRLERLLDAHRARGVAAAWGDERYRACGRCDVCTPEVERHRDLLLVAGLRSTQRVRLHAAGVTTIDALAGSTGAVDGIGAGTLAGLRAQAALQVRQGEPHDEPLVFDLVDPGAVADLPAPDDGDVFFDFEGDPLWTDDTTPPGEPAQWGLEYLFGVVEDDAAEPVFRPFWAHDRAQEKQALVDFLAYVAERRRKHPAMHVYHYAPYEKSALLRLAARHGVGEEAVDQLLREGVLVDLYATVRRGLRVGSSSYSLKKLEPLYMGDEGRDGEVTTAGDSIVEYAEACALRERGDERAWQERLDAIADYNRYDCVSTLRLRDWLVARGAERGAVPLAARAAEPTDESDESDELVERLTKAAAATDGADATALDLLAAALGYHRREDKPFWWAHFDRLQSDPADWMDARSTLLADEPPTVVRDWYVPPRGKANRRELRFVGHLEPGSDLREGEKAYALYEPAPPFAKTSAGGHRGWTSKVDVLGTRTEPDPRSPSGTRDVVLVTEGIGTADTPTDALPMALGPAEPPPTTGIAAAIRRVAEQVADSAPVFPAHPAVDILRRVPPRTRSGLPLPRPDSPDEAASTIGTIGTPEAITSAVLDLDRSYVAVQGPPGTGKTYTGGHVIAALAAQGWKVGVVAQSHAVVENMLRSVAGAGLDPARIAKKFKDHPPADPVWQPLKEDREFGAFYDRQAGGFVVGGTTWDFTNAKRVPPGSLDLVVVDEAGQFSLANTVAVSVAGRNLLLLGDPQQLPQVSKGSHPVPVDRSALGWLAHGHDTLPDELGYFLDRTWRMHPALTSAVSRLSYEDRLTSVELTSRRSLEGVAPGVRTVLVDHAGHAVSAPVEAAVVVGTVRDLVGRRWHDPHTGTDRLLTPQDVLVVAPYNAQVWVVRRTLDKAGLAGVRVGTVDKFQGQEAPVVIVTMTASSAEDVPRGMEFLLNRNRVNVAISRAQWCAVVVRSHTLTDYLPTGPAQLAELGAFLGLTTPE</sequence>
<protein>
    <submittedName>
        <fullName evidence="13">Uncharacterized protein</fullName>
    </submittedName>
</protein>
<keyword evidence="8" id="KW-0234">DNA repair</keyword>
<organism evidence="13 14">
    <name type="scientific">Cellulomonas chitinilytica</name>
    <dbReference type="NCBI Taxonomy" id="398759"/>
    <lineage>
        <taxon>Bacteria</taxon>
        <taxon>Bacillati</taxon>
        <taxon>Actinomycetota</taxon>
        <taxon>Actinomycetes</taxon>
        <taxon>Micrococcales</taxon>
        <taxon>Cellulomonadaceae</taxon>
        <taxon>Cellulomonas</taxon>
    </lineage>
</organism>
<dbReference type="GO" id="GO:0043139">
    <property type="term" value="F:5'-3' DNA helicase activity"/>
    <property type="evidence" value="ECO:0007669"/>
    <property type="project" value="TreeGrafter"/>
</dbReference>
<evidence type="ECO:0000256" key="6">
    <source>
        <dbReference type="ARBA" id="ARBA00022839"/>
    </source>
</evidence>
<dbReference type="RefSeq" id="WP_203750972.1">
    <property type="nucleotide sequence ID" value="NZ_BONK01000004.1"/>
</dbReference>
<dbReference type="PANTHER" id="PTHR43788">
    <property type="entry name" value="DNA2/NAM7 HELICASE FAMILY MEMBER"/>
    <property type="match status" value="1"/>
</dbReference>
<evidence type="ECO:0000256" key="9">
    <source>
        <dbReference type="SAM" id="MobiDB-lite"/>
    </source>
</evidence>
<gene>
    <name evidence="13" type="ORF">Cch01nite_15980</name>
</gene>
<feature type="domain" description="PD-(D/E)XK endonuclease-like" evidence="10">
    <location>
        <begin position="35"/>
        <end position="231"/>
    </location>
</feature>
<evidence type="ECO:0000256" key="4">
    <source>
        <dbReference type="ARBA" id="ARBA00022801"/>
    </source>
</evidence>
<dbReference type="InterPro" id="IPR038726">
    <property type="entry name" value="PDDEXK_AddAB-type"/>
</dbReference>
<dbReference type="Pfam" id="PF13087">
    <property type="entry name" value="AAA_12"/>
    <property type="match status" value="1"/>
</dbReference>
<evidence type="ECO:0000313" key="13">
    <source>
        <dbReference type="EMBL" id="GIG20874.1"/>
    </source>
</evidence>
<dbReference type="GO" id="GO:0006281">
    <property type="term" value="P:DNA repair"/>
    <property type="evidence" value="ECO:0007669"/>
    <property type="project" value="UniProtKB-KW"/>
</dbReference>
<dbReference type="SUPFAM" id="SSF53098">
    <property type="entry name" value="Ribonuclease H-like"/>
    <property type="match status" value="1"/>
</dbReference>
<dbReference type="Pfam" id="PF12705">
    <property type="entry name" value="PDDEXK_1"/>
    <property type="match status" value="1"/>
</dbReference>
<keyword evidence="14" id="KW-1185">Reference proteome</keyword>
<dbReference type="Pfam" id="PF13482">
    <property type="entry name" value="RNase_H_2"/>
    <property type="match status" value="1"/>
</dbReference>